<feature type="transmembrane region" description="Helical" evidence="8">
    <location>
        <begin position="58"/>
        <end position="80"/>
    </location>
</feature>
<comment type="similarity">
    <text evidence="8">Belongs to the binding-protein-dependent transport system permease family.</text>
</comment>
<evidence type="ECO:0000256" key="4">
    <source>
        <dbReference type="ARBA" id="ARBA00022692"/>
    </source>
</evidence>
<dbReference type="InterPro" id="IPR035906">
    <property type="entry name" value="MetI-like_sf"/>
</dbReference>
<evidence type="ECO:0000256" key="6">
    <source>
        <dbReference type="ARBA" id="ARBA00022989"/>
    </source>
</evidence>
<gene>
    <name evidence="10" type="ORF">WMO26_05275</name>
</gene>
<comment type="subcellular location">
    <subcellularLocation>
        <location evidence="1 8">Cell membrane</location>
        <topology evidence="1 8">Multi-pass membrane protein</topology>
    </subcellularLocation>
</comment>
<feature type="transmembrane region" description="Helical" evidence="8">
    <location>
        <begin position="194"/>
        <end position="215"/>
    </location>
</feature>
<evidence type="ECO:0000259" key="9">
    <source>
        <dbReference type="PROSITE" id="PS50928"/>
    </source>
</evidence>
<keyword evidence="6 8" id="KW-1133">Transmembrane helix</keyword>
<keyword evidence="4 8" id="KW-0812">Transmembrane</keyword>
<dbReference type="NCBIfam" id="TIGR01726">
    <property type="entry name" value="HEQRo_perm_3TM"/>
    <property type="match status" value="1"/>
</dbReference>
<proteinExistence type="inferred from homology"/>
<protein>
    <submittedName>
        <fullName evidence="10">Amino acid ABC transporter permease</fullName>
    </submittedName>
</protein>
<feature type="domain" description="ABC transmembrane type-1" evidence="9">
    <location>
        <begin position="22"/>
        <end position="212"/>
    </location>
</feature>
<dbReference type="EMBL" id="JBBMFD010000006">
    <property type="protein sequence ID" value="MEQ2440235.1"/>
    <property type="molecule type" value="Genomic_DNA"/>
</dbReference>
<dbReference type="RefSeq" id="WP_349218668.1">
    <property type="nucleotide sequence ID" value="NZ_JBBMFD010000006.1"/>
</dbReference>
<dbReference type="PANTHER" id="PTHR30614">
    <property type="entry name" value="MEMBRANE COMPONENT OF AMINO ACID ABC TRANSPORTER"/>
    <property type="match status" value="1"/>
</dbReference>
<reference evidence="10 11" key="1">
    <citation type="submission" date="2024-03" db="EMBL/GenBank/DDBJ databases">
        <title>Human intestinal bacterial collection.</title>
        <authorList>
            <person name="Pauvert C."/>
            <person name="Hitch T.C.A."/>
            <person name="Clavel T."/>
        </authorList>
    </citation>
    <scope>NUCLEOTIDE SEQUENCE [LARGE SCALE GENOMIC DNA]</scope>
    <source>
        <strain evidence="10 11">CLA-JM-H44</strain>
    </source>
</reference>
<evidence type="ECO:0000256" key="8">
    <source>
        <dbReference type="RuleBase" id="RU363032"/>
    </source>
</evidence>
<keyword evidence="5" id="KW-0029">Amino-acid transport</keyword>
<sequence length="223" mass="24919">MDGFLAWLQDFGSLFGQLAEGFGTTVLIFLLTLVFALPLGMPLALGRMSKCAWIRKPIEILLLIVRGTPLMLQIIFVYFGPYFLFGIPLSGYRFPATIIAFSINYACYFAEIYRGGLESIPVGQHEAAQVLGFSKKQTFFRIVLPQVCKRILPPMSNEVITLIKDTALAQTVAVMELFRVANAAANARTSLMPIVLAGVFYLFGSFVITRVFNFAERKLGYYR</sequence>
<evidence type="ECO:0000256" key="7">
    <source>
        <dbReference type="ARBA" id="ARBA00023136"/>
    </source>
</evidence>
<dbReference type="Proteomes" id="UP001489509">
    <property type="component" value="Unassembled WGS sequence"/>
</dbReference>
<dbReference type="PANTHER" id="PTHR30614:SF0">
    <property type="entry name" value="L-CYSTINE TRANSPORT SYSTEM PERMEASE PROTEIN TCYL"/>
    <property type="match status" value="1"/>
</dbReference>
<accession>A0ABV1E0I3</accession>
<organism evidence="10 11">
    <name type="scientific">Solibaculum intestinale</name>
    <dbReference type="NCBI Taxonomy" id="3133165"/>
    <lineage>
        <taxon>Bacteria</taxon>
        <taxon>Bacillati</taxon>
        <taxon>Bacillota</taxon>
        <taxon>Clostridia</taxon>
        <taxon>Eubacteriales</taxon>
        <taxon>Oscillospiraceae</taxon>
        <taxon>Solibaculum</taxon>
    </lineage>
</organism>
<keyword evidence="2 8" id="KW-0813">Transport</keyword>
<dbReference type="Gene3D" id="1.10.3720.10">
    <property type="entry name" value="MetI-like"/>
    <property type="match status" value="1"/>
</dbReference>
<dbReference type="PROSITE" id="PS50928">
    <property type="entry name" value="ABC_TM1"/>
    <property type="match status" value="1"/>
</dbReference>
<evidence type="ECO:0000256" key="1">
    <source>
        <dbReference type="ARBA" id="ARBA00004651"/>
    </source>
</evidence>
<dbReference type="CDD" id="cd06261">
    <property type="entry name" value="TM_PBP2"/>
    <property type="match status" value="1"/>
</dbReference>
<dbReference type="InterPro" id="IPR043429">
    <property type="entry name" value="ArtM/GltK/GlnP/TcyL/YhdX-like"/>
</dbReference>
<dbReference type="InterPro" id="IPR010065">
    <property type="entry name" value="AA_ABC_transptr_permease_3TM"/>
</dbReference>
<keyword evidence="7 8" id="KW-0472">Membrane</keyword>
<dbReference type="Pfam" id="PF00528">
    <property type="entry name" value="BPD_transp_1"/>
    <property type="match status" value="1"/>
</dbReference>
<evidence type="ECO:0000256" key="3">
    <source>
        <dbReference type="ARBA" id="ARBA00022475"/>
    </source>
</evidence>
<evidence type="ECO:0000256" key="2">
    <source>
        <dbReference type="ARBA" id="ARBA00022448"/>
    </source>
</evidence>
<feature type="transmembrane region" description="Helical" evidence="8">
    <location>
        <begin position="22"/>
        <end position="46"/>
    </location>
</feature>
<dbReference type="SUPFAM" id="SSF161098">
    <property type="entry name" value="MetI-like"/>
    <property type="match status" value="1"/>
</dbReference>
<name>A0ABV1E0I3_9FIRM</name>
<comment type="caution">
    <text evidence="10">The sequence shown here is derived from an EMBL/GenBank/DDBJ whole genome shotgun (WGS) entry which is preliminary data.</text>
</comment>
<keyword evidence="11" id="KW-1185">Reference proteome</keyword>
<keyword evidence="3" id="KW-1003">Cell membrane</keyword>
<evidence type="ECO:0000313" key="10">
    <source>
        <dbReference type="EMBL" id="MEQ2440235.1"/>
    </source>
</evidence>
<dbReference type="InterPro" id="IPR000515">
    <property type="entry name" value="MetI-like"/>
</dbReference>
<evidence type="ECO:0000313" key="11">
    <source>
        <dbReference type="Proteomes" id="UP001489509"/>
    </source>
</evidence>
<evidence type="ECO:0000256" key="5">
    <source>
        <dbReference type="ARBA" id="ARBA00022970"/>
    </source>
</evidence>